<evidence type="ECO:0000313" key="2">
    <source>
        <dbReference type="EMBL" id="CAB4668431.1"/>
    </source>
</evidence>
<organism evidence="3">
    <name type="scientific">freshwater metagenome</name>
    <dbReference type="NCBI Taxonomy" id="449393"/>
    <lineage>
        <taxon>unclassified sequences</taxon>
        <taxon>metagenomes</taxon>
        <taxon>ecological metagenomes</taxon>
    </lineage>
</organism>
<gene>
    <name evidence="1" type="ORF">UFOPK1908_00219</name>
    <name evidence="2" type="ORF">UFOPK2282_00943</name>
    <name evidence="3" type="ORF">UFOPK3576_01238</name>
</gene>
<sequence length="48" mass="5138">MTLELEAPCPMPDAYLRALGILAQDGARLPDLELGAIAARHPDQRPLG</sequence>
<reference evidence="3" key="1">
    <citation type="submission" date="2020-05" db="EMBL/GenBank/DDBJ databases">
        <authorList>
            <person name="Chiriac C."/>
            <person name="Salcher M."/>
            <person name="Ghai R."/>
            <person name="Kavagutti S V."/>
        </authorList>
    </citation>
    <scope>NUCLEOTIDE SEQUENCE</scope>
</reference>
<evidence type="ECO:0000313" key="3">
    <source>
        <dbReference type="EMBL" id="CAB4912772.1"/>
    </source>
</evidence>
<dbReference type="EMBL" id="CAEZVB010000004">
    <property type="protein sequence ID" value="CAB4613519.1"/>
    <property type="molecule type" value="Genomic_DNA"/>
</dbReference>
<name>A0A6J7GYF7_9ZZZZ</name>
<dbReference type="EMBL" id="CAFBMO010000057">
    <property type="protein sequence ID" value="CAB4912772.1"/>
    <property type="molecule type" value="Genomic_DNA"/>
</dbReference>
<protein>
    <submittedName>
        <fullName evidence="3">Unannotated protein</fullName>
    </submittedName>
</protein>
<dbReference type="EMBL" id="CAEZWR010000106">
    <property type="protein sequence ID" value="CAB4668431.1"/>
    <property type="molecule type" value="Genomic_DNA"/>
</dbReference>
<dbReference type="AlphaFoldDB" id="A0A6J7GYF7"/>
<evidence type="ECO:0000313" key="1">
    <source>
        <dbReference type="EMBL" id="CAB4613519.1"/>
    </source>
</evidence>
<proteinExistence type="predicted"/>
<accession>A0A6J7GYF7</accession>